<protein>
    <submittedName>
        <fullName evidence="2">Uncharacterized protein</fullName>
    </submittedName>
</protein>
<proteinExistence type="predicted"/>
<evidence type="ECO:0000313" key="3">
    <source>
        <dbReference type="Proteomes" id="UP001139488"/>
    </source>
</evidence>
<dbReference type="EMBL" id="JAJNNZ010000009">
    <property type="protein sequence ID" value="MCJ2377616.1"/>
    <property type="molecule type" value="Genomic_DNA"/>
</dbReference>
<name>A0A9X1WCQ5_9VIBR</name>
<sequence length="174" mass="18665">MRGLQILPVAACLSLMTYTVGAQSLKVERAESAAHSGLSAKATILDTDGNVLRQGNADWHCTPGVPVIPGDEHPMCNDAVWSKLLQAAANGEPFETDRIGISYMMQGDAMVSNSNPAATDPNNGDVWVKEGPHIMIVVPHELLKGVSEDPYNGGPYVMWKDTPYAHIMVPVANK</sequence>
<keyword evidence="1" id="KW-0732">Signal</keyword>
<organism evidence="2 3">
    <name type="scientific">Vibrio gelatinilyticus</name>
    <dbReference type="NCBI Taxonomy" id="2893468"/>
    <lineage>
        <taxon>Bacteria</taxon>
        <taxon>Pseudomonadati</taxon>
        <taxon>Pseudomonadota</taxon>
        <taxon>Gammaproteobacteria</taxon>
        <taxon>Vibrionales</taxon>
        <taxon>Vibrionaceae</taxon>
        <taxon>Vibrio</taxon>
    </lineage>
</organism>
<comment type="caution">
    <text evidence="2">The sequence shown here is derived from an EMBL/GenBank/DDBJ whole genome shotgun (WGS) entry which is preliminary data.</text>
</comment>
<gene>
    <name evidence="2" type="ORF">LNL84_12310</name>
</gene>
<keyword evidence="3" id="KW-1185">Reference proteome</keyword>
<dbReference type="Proteomes" id="UP001139488">
    <property type="component" value="Unassembled WGS sequence"/>
</dbReference>
<feature type="signal peptide" evidence="1">
    <location>
        <begin position="1"/>
        <end position="22"/>
    </location>
</feature>
<evidence type="ECO:0000256" key="1">
    <source>
        <dbReference type="SAM" id="SignalP"/>
    </source>
</evidence>
<reference evidence="2" key="1">
    <citation type="submission" date="2021-11" db="EMBL/GenBank/DDBJ databases">
        <title>Vibrio ZSDE26 sp. nov. and Vibrio ZSDZ34 sp. nov., isolated from coastal seawater in Qingdao.</title>
        <authorList>
            <person name="Zhang P."/>
        </authorList>
    </citation>
    <scope>NUCLEOTIDE SEQUENCE</scope>
    <source>
        <strain evidence="2">ZSDZ34</strain>
    </source>
</reference>
<feature type="chain" id="PRO_5040941774" evidence="1">
    <location>
        <begin position="23"/>
        <end position="174"/>
    </location>
</feature>
<accession>A0A9X1WCQ5</accession>
<dbReference type="AlphaFoldDB" id="A0A9X1WCQ5"/>
<evidence type="ECO:0000313" key="2">
    <source>
        <dbReference type="EMBL" id="MCJ2377616.1"/>
    </source>
</evidence>
<dbReference type="RefSeq" id="WP_244357784.1">
    <property type="nucleotide sequence ID" value="NZ_JAJNNZ010000009.1"/>
</dbReference>